<comment type="subcellular location">
    <subcellularLocation>
        <location evidence="1 13">Cytoplasm</location>
    </subcellularLocation>
</comment>
<evidence type="ECO:0000256" key="3">
    <source>
        <dbReference type="ARBA" id="ARBA00011245"/>
    </source>
</evidence>
<proteinExistence type="inferred from homology"/>
<dbReference type="NCBIfam" id="TIGR00435">
    <property type="entry name" value="cysS"/>
    <property type="match status" value="1"/>
</dbReference>
<dbReference type="GO" id="GO:0006423">
    <property type="term" value="P:cysteinyl-tRNA aminoacylation"/>
    <property type="evidence" value="ECO:0007669"/>
    <property type="project" value="UniProtKB-UniRule"/>
</dbReference>
<sequence>MIIRLFNTLSRRKEIFRPLRKKTVTLYTCGPTVYDYAHIGNLRTFIFEDILKRVLIRAGYNVRHVMNITDVDDKTIRGARKSHMALPAFTRIYEKAFKDDLQKLNILSPSRFIRATDHISTMLSVIETLLRKKIAYTRDGSVYFDISSFPNYGKLARIKQDALQHGAGMKVKQERVDDDEYAKDEARDFALWKARKGNEPFWQSPFGKGRPGWHIECSTMAVQYLGQPIDIHAGGVDLLFPHHENEIAQAEAAAKKQFVRYWLHGKHLLVAGQKMSKSLGNIFTLRDIEAEKTTPVAFRYLVLGAHYRSPLNFTWEGLAANAQSLERLYDFLHKLRSTSRITKTNTTAKTLRTIQRFQKQFDDAISDDLSVPQALGVLWNCIHEYNKNPEKFNAKEVVQTLYDWDTIFGLDFKKQKMEKIPSFLKKLLKEREAARGAHDFAKADKIRTTIRSLGWEIEDTPDGPHPHLLHDAIPSRTLRHH</sequence>
<dbReference type="InterPro" id="IPR032678">
    <property type="entry name" value="tRNA-synt_1_cat_dom"/>
</dbReference>
<evidence type="ECO:0000256" key="11">
    <source>
        <dbReference type="ARBA" id="ARBA00023146"/>
    </source>
</evidence>
<dbReference type="GO" id="GO:0005829">
    <property type="term" value="C:cytosol"/>
    <property type="evidence" value="ECO:0007669"/>
    <property type="project" value="TreeGrafter"/>
</dbReference>
<evidence type="ECO:0000256" key="2">
    <source>
        <dbReference type="ARBA" id="ARBA00005594"/>
    </source>
</evidence>
<dbReference type="Gene3D" id="3.40.50.620">
    <property type="entry name" value="HUPs"/>
    <property type="match status" value="1"/>
</dbReference>
<feature type="domain" description="tRNA synthetases class I catalytic" evidence="15">
    <location>
        <begin position="16"/>
        <end position="319"/>
    </location>
</feature>
<dbReference type="CDD" id="cd00672">
    <property type="entry name" value="CysRS_core"/>
    <property type="match status" value="1"/>
</dbReference>
<dbReference type="FunFam" id="3.40.50.620:FF:000130">
    <property type="entry name" value="Cysteine--tRNA ligase"/>
    <property type="match status" value="1"/>
</dbReference>
<accession>A0A1F5WG26</accession>
<dbReference type="EC" id="6.1.1.16" evidence="13"/>
<dbReference type="InterPro" id="IPR009080">
    <property type="entry name" value="tRNAsynth_Ia_anticodon-bd"/>
</dbReference>
<keyword evidence="11 13" id="KW-0030">Aminoacyl-tRNA synthetase</keyword>
<organism evidence="16 17">
    <name type="scientific">Candidatus Giovannonibacteria bacterium RIFCSPHIGHO2_02_FULL_46_20</name>
    <dbReference type="NCBI Taxonomy" id="1798338"/>
    <lineage>
        <taxon>Bacteria</taxon>
        <taxon>Candidatus Giovannoniibacteriota</taxon>
    </lineage>
</organism>
<feature type="binding site" evidence="13">
    <location>
        <position position="246"/>
    </location>
    <ligand>
        <name>Zn(2+)</name>
        <dbReference type="ChEBI" id="CHEBI:29105"/>
    </ligand>
</feature>
<comment type="similarity">
    <text evidence="2 13">Belongs to the class-I aminoacyl-tRNA synthetase family.</text>
</comment>
<feature type="binding site" evidence="13">
    <location>
        <position position="277"/>
    </location>
    <ligand>
        <name>ATP</name>
        <dbReference type="ChEBI" id="CHEBI:30616"/>
    </ligand>
</feature>
<dbReference type="EMBL" id="MFHQ01000014">
    <property type="protein sequence ID" value="OGF74565.1"/>
    <property type="molecule type" value="Genomic_DNA"/>
</dbReference>
<evidence type="ECO:0000256" key="14">
    <source>
        <dbReference type="SAM" id="MobiDB-lite"/>
    </source>
</evidence>
<dbReference type="Pfam" id="PF01406">
    <property type="entry name" value="tRNA-synt_1e"/>
    <property type="match status" value="1"/>
</dbReference>
<dbReference type="HAMAP" id="MF_00041">
    <property type="entry name" value="Cys_tRNA_synth"/>
    <property type="match status" value="1"/>
</dbReference>
<comment type="catalytic activity">
    <reaction evidence="12 13">
        <text>tRNA(Cys) + L-cysteine + ATP = L-cysteinyl-tRNA(Cys) + AMP + diphosphate</text>
        <dbReference type="Rhea" id="RHEA:17773"/>
        <dbReference type="Rhea" id="RHEA-COMP:9661"/>
        <dbReference type="Rhea" id="RHEA-COMP:9679"/>
        <dbReference type="ChEBI" id="CHEBI:30616"/>
        <dbReference type="ChEBI" id="CHEBI:33019"/>
        <dbReference type="ChEBI" id="CHEBI:35235"/>
        <dbReference type="ChEBI" id="CHEBI:78442"/>
        <dbReference type="ChEBI" id="CHEBI:78517"/>
        <dbReference type="ChEBI" id="CHEBI:456215"/>
        <dbReference type="EC" id="6.1.1.16"/>
    </reaction>
</comment>
<feature type="binding site" evidence="13">
    <location>
        <position position="217"/>
    </location>
    <ligand>
        <name>Zn(2+)</name>
        <dbReference type="ChEBI" id="CHEBI:29105"/>
    </ligand>
</feature>
<dbReference type="PRINTS" id="PR00983">
    <property type="entry name" value="TRNASYNTHCYS"/>
</dbReference>
<evidence type="ECO:0000256" key="9">
    <source>
        <dbReference type="ARBA" id="ARBA00022840"/>
    </source>
</evidence>
<evidence type="ECO:0000259" key="15">
    <source>
        <dbReference type="Pfam" id="PF01406"/>
    </source>
</evidence>
<evidence type="ECO:0000256" key="4">
    <source>
        <dbReference type="ARBA" id="ARBA00022490"/>
    </source>
</evidence>
<keyword evidence="6 13" id="KW-0479">Metal-binding</keyword>
<feature type="region of interest" description="Disordered" evidence="14">
    <location>
        <begin position="462"/>
        <end position="481"/>
    </location>
</feature>
<dbReference type="Gene3D" id="1.20.120.1910">
    <property type="entry name" value="Cysteine-tRNA ligase, C-terminal anti-codon recognition domain"/>
    <property type="match status" value="1"/>
</dbReference>
<evidence type="ECO:0000313" key="17">
    <source>
        <dbReference type="Proteomes" id="UP000178406"/>
    </source>
</evidence>
<comment type="cofactor">
    <cofactor evidence="13">
        <name>Zn(2+)</name>
        <dbReference type="ChEBI" id="CHEBI:29105"/>
    </cofactor>
    <text evidence="13">Binds 1 zinc ion per subunit.</text>
</comment>
<keyword evidence="8 13" id="KW-0862">Zinc</keyword>
<keyword evidence="9 13" id="KW-0067">ATP-binding</keyword>
<dbReference type="SUPFAM" id="SSF47323">
    <property type="entry name" value="Anticodon-binding domain of a subclass of class I aminoacyl-tRNA synthetases"/>
    <property type="match status" value="1"/>
</dbReference>
<dbReference type="PANTHER" id="PTHR10890:SF3">
    <property type="entry name" value="CYSTEINE--TRNA LIGASE, CYTOPLASMIC"/>
    <property type="match status" value="1"/>
</dbReference>
<keyword evidence="4 13" id="KW-0963">Cytoplasm</keyword>
<dbReference type="GO" id="GO:0008270">
    <property type="term" value="F:zinc ion binding"/>
    <property type="evidence" value="ECO:0007669"/>
    <property type="project" value="UniProtKB-UniRule"/>
</dbReference>
<evidence type="ECO:0000256" key="5">
    <source>
        <dbReference type="ARBA" id="ARBA00022598"/>
    </source>
</evidence>
<dbReference type="InterPro" id="IPR014729">
    <property type="entry name" value="Rossmann-like_a/b/a_fold"/>
</dbReference>
<gene>
    <name evidence="13" type="primary">cysS</name>
    <name evidence="16" type="ORF">A3J56_01275</name>
</gene>
<evidence type="ECO:0000256" key="10">
    <source>
        <dbReference type="ARBA" id="ARBA00022917"/>
    </source>
</evidence>
<feature type="short sequence motif" description="'KMSKS' region" evidence="13">
    <location>
        <begin position="274"/>
        <end position="278"/>
    </location>
</feature>
<dbReference type="PANTHER" id="PTHR10890">
    <property type="entry name" value="CYSTEINYL-TRNA SYNTHETASE"/>
    <property type="match status" value="1"/>
</dbReference>
<evidence type="ECO:0000256" key="1">
    <source>
        <dbReference type="ARBA" id="ARBA00004496"/>
    </source>
</evidence>
<feature type="binding site" evidence="13">
    <location>
        <position position="29"/>
    </location>
    <ligand>
        <name>Zn(2+)</name>
        <dbReference type="ChEBI" id="CHEBI:29105"/>
    </ligand>
</feature>
<dbReference type="GO" id="GO:0005524">
    <property type="term" value="F:ATP binding"/>
    <property type="evidence" value="ECO:0007669"/>
    <property type="project" value="UniProtKB-UniRule"/>
</dbReference>
<comment type="subunit">
    <text evidence="3 13">Monomer.</text>
</comment>
<dbReference type="STRING" id="1798338.A3J56_01275"/>
<evidence type="ECO:0000256" key="7">
    <source>
        <dbReference type="ARBA" id="ARBA00022741"/>
    </source>
</evidence>
<keyword evidence="10 13" id="KW-0648">Protein biosynthesis</keyword>
<reference evidence="16 17" key="1">
    <citation type="journal article" date="2016" name="Nat. Commun.">
        <title>Thousands of microbial genomes shed light on interconnected biogeochemical processes in an aquifer system.</title>
        <authorList>
            <person name="Anantharaman K."/>
            <person name="Brown C.T."/>
            <person name="Hug L.A."/>
            <person name="Sharon I."/>
            <person name="Castelle C.J."/>
            <person name="Probst A.J."/>
            <person name="Thomas B.C."/>
            <person name="Singh A."/>
            <person name="Wilkins M.J."/>
            <person name="Karaoz U."/>
            <person name="Brodie E.L."/>
            <person name="Williams K.H."/>
            <person name="Hubbard S.S."/>
            <person name="Banfield J.F."/>
        </authorList>
    </citation>
    <scope>NUCLEOTIDE SEQUENCE [LARGE SCALE GENOMIC DNA]</scope>
</reference>
<name>A0A1F5WG26_9BACT</name>
<evidence type="ECO:0000256" key="13">
    <source>
        <dbReference type="HAMAP-Rule" id="MF_00041"/>
    </source>
</evidence>
<evidence type="ECO:0000313" key="16">
    <source>
        <dbReference type="EMBL" id="OGF74565.1"/>
    </source>
</evidence>
<dbReference type="InterPro" id="IPR024909">
    <property type="entry name" value="Cys-tRNA/MSH_ligase"/>
</dbReference>
<evidence type="ECO:0000256" key="6">
    <source>
        <dbReference type="ARBA" id="ARBA00022723"/>
    </source>
</evidence>
<evidence type="ECO:0000256" key="8">
    <source>
        <dbReference type="ARBA" id="ARBA00022833"/>
    </source>
</evidence>
<keyword evidence="7 13" id="KW-0547">Nucleotide-binding</keyword>
<dbReference type="Proteomes" id="UP000178406">
    <property type="component" value="Unassembled WGS sequence"/>
</dbReference>
<feature type="binding site" evidence="13">
    <location>
        <position position="242"/>
    </location>
    <ligand>
        <name>Zn(2+)</name>
        <dbReference type="ChEBI" id="CHEBI:29105"/>
    </ligand>
</feature>
<keyword evidence="5 13" id="KW-0436">Ligase</keyword>
<dbReference type="AlphaFoldDB" id="A0A1F5WG26"/>
<comment type="caution">
    <text evidence="16">The sequence shown here is derived from an EMBL/GenBank/DDBJ whole genome shotgun (WGS) entry which is preliminary data.</text>
</comment>
<feature type="short sequence motif" description="'HIGH' region" evidence="13">
    <location>
        <begin position="31"/>
        <end position="41"/>
    </location>
</feature>
<evidence type="ECO:0000256" key="12">
    <source>
        <dbReference type="ARBA" id="ARBA00047398"/>
    </source>
</evidence>
<dbReference type="GO" id="GO:0004817">
    <property type="term" value="F:cysteine-tRNA ligase activity"/>
    <property type="evidence" value="ECO:0007669"/>
    <property type="project" value="UniProtKB-UniRule"/>
</dbReference>
<protein>
    <recommendedName>
        <fullName evidence="13">Cysteine--tRNA ligase</fullName>
        <ecNumber evidence="13">6.1.1.16</ecNumber>
    </recommendedName>
    <alternativeName>
        <fullName evidence="13">Cysteinyl-tRNA synthetase</fullName>
        <shortName evidence="13">CysRS</shortName>
    </alternativeName>
</protein>
<dbReference type="InterPro" id="IPR015803">
    <property type="entry name" value="Cys-tRNA-ligase"/>
</dbReference>
<dbReference type="SUPFAM" id="SSF52374">
    <property type="entry name" value="Nucleotidylyl transferase"/>
    <property type="match status" value="1"/>
</dbReference>